<keyword evidence="2" id="KW-1185">Reference proteome</keyword>
<evidence type="ECO:0000313" key="2">
    <source>
        <dbReference type="Proteomes" id="UP000526625"/>
    </source>
</evidence>
<evidence type="ECO:0000313" key="1">
    <source>
        <dbReference type="EMBL" id="MBB6494838.1"/>
    </source>
</evidence>
<accession>A0ABR6R6M1</accession>
<dbReference type="EMBL" id="JACHBF010000021">
    <property type="protein sequence ID" value="MBB6494838.1"/>
    <property type="molecule type" value="Genomic_DNA"/>
</dbReference>
<name>A0ABR6R6M1_RHITR</name>
<comment type="caution">
    <text evidence="1">The sequence shown here is derived from an EMBL/GenBank/DDBJ whole genome shotgun (WGS) entry which is preliminary data.</text>
</comment>
<organism evidence="1 2">
    <name type="scientific">Rhizobium tropici</name>
    <dbReference type="NCBI Taxonomy" id="398"/>
    <lineage>
        <taxon>Bacteria</taxon>
        <taxon>Pseudomonadati</taxon>
        <taxon>Pseudomonadota</taxon>
        <taxon>Alphaproteobacteria</taxon>
        <taxon>Hyphomicrobiales</taxon>
        <taxon>Rhizobiaceae</taxon>
        <taxon>Rhizobium/Agrobacterium group</taxon>
        <taxon>Rhizobium</taxon>
    </lineage>
</organism>
<reference evidence="1 2" key="1">
    <citation type="submission" date="2020-08" db="EMBL/GenBank/DDBJ databases">
        <title>Genomic Encyclopedia of Type Strains, Phase IV (KMG-V): Genome sequencing to study the core and pangenomes of soil and plant-associated prokaryotes.</title>
        <authorList>
            <person name="Whitman W."/>
        </authorList>
    </citation>
    <scope>NUCLEOTIDE SEQUENCE [LARGE SCALE GENOMIC DNA]</scope>
    <source>
        <strain evidence="1 2">SEMIA 4059</strain>
    </source>
</reference>
<sequence>MIDSDISFTHHLFKVAVVHPIAAIPSNRPQNHFTLKMTLFEIAHQKSR</sequence>
<protein>
    <submittedName>
        <fullName evidence="1">Uncharacterized protein</fullName>
    </submittedName>
</protein>
<gene>
    <name evidence="1" type="ORF">GGD45_005289</name>
</gene>
<proteinExistence type="predicted"/>
<dbReference type="Proteomes" id="UP000526625">
    <property type="component" value="Unassembled WGS sequence"/>
</dbReference>